<sequence length="81" mass="10178">MILDMRTVDEKIRQFEFTCEHRIDLWDKYEHETHSDKYETTETKMIRWLRENINGHAMYNHNFCFRFEKQEDLVAFKLMWG</sequence>
<reference evidence="1" key="1">
    <citation type="journal article" date="2015" name="Nature">
        <title>Complex archaea that bridge the gap between prokaryotes and eukaryotes.</title>
        <authorList>
            <person name="Spang A."/>
            <person name="Saw J.H."/>
            <person name="Jorgensen S.L."/>
            <person name="Zaremba-Niedzwiedzka K."/>
            <person name="Martijn J."/>
            <person name="Lind A.E."/>
            <person name="van Eijk R."/>
            <person name="Schleper C."/>
            <person name="Guy L."/>
            <person name="Ettema T.J."/>
        </authorList>
    </citation>
    <scope>NUCLEOTIDE SEQUENCE</scope>
</reference>
<name>A0A0F9J7G7_9ZZZZ</name>
<organism evidence="1">
    <name type="scientific">marine sediment metagenome</name>
    <dbReference type="NCBI Taxonomy" id="412755"/>
    <lineage>
        <taxon>unclassified sequences</taxon>
        <taxon>metagenomes</taxon>
        <taxon>ecological metagenomes</taxon>
    </lineage>
</organism>
<proteinExistence type="predicted"/>
<accession>A0A0F9J7G7</accession>
<comment type="caution">
    <text evidence="1">The sequence shown here is derived from an EMBL/GenBank/DDBJ whole genome shotgun (WGS) entry which is preliminary data.</text>
</comment>
<evidence type="ECO:0000313" key="1">
    <source>
        <dbReference type="EMBL" id="KKM65483.1"/>
    </source>
</evidence>
<dbReference type="EMBL" id="LAZR01010716">
    <property type="protein sequence ID" value="KKM65483.1"/>
    <property type="molecule type" value="Genomic_DNA"/>
</dbReference>
<gene>
    <name evidence="1" type="ORF">LCGC14_1490810</name>
</gene>
<protein>
    <submittedName>
        <fullName evidence="1">Uncharacterized protein</fullName>
    </submittedName>
</protein>
<dbReference type="AlphaFoldDB" id="A0A0F9J7G7"/>